<protein>
    <submittedName>
        <fullName evidence="1">Uncharacterized protein</fullName>
    </submittedName>
</protein>
<dbReference type="EMBL" id="AOHW01000022">
    <property type="protein sequence ID" value="ELY42797.1"/>
    <property type="molecule type" value="Genomic_DNA"/>
</dbReference>
<proteinExistence type="predicted"/>
<evidence type="ECO:0000313" key="1">
    <source>
        <dbReference type="EMBL" id="ELY42797.1"/>
    </source>
</evidence>
<dbReference type="AlphaFoldDB" id="L9W0E7"/>
<evidence type="ECO:0000313" key="2">
    <source>
        <dbReference type="Proteomes" id="UP000011599"/>
    </source>
</evidence>
<accession>L9W0E7</accession>
<reference evidence="1 2" key="1">
    <citation type="journal article" date="2014" name="PLoS Genet.">
        <title>Phylogenetically driven sequencing of extremely halophilic archaea reveals strategies for static and dynamic osmo-response.</title>
        <authorList>
            <person name="Becker E.A."/>
            <person name="Seitzer P.M."/>
            <person name="Tritt A."/>
            <person name="Larsen D."/>
            <person name="Krusor M."/>
            <person name="Yao A.I."/>
            <person name="Wu D."/>
            <person name="Madern D."/>
            <person name="Eisen J.A."/>
            <person name="Darling A.E."/>
            <person name="Facciotti M.T."/>
        </authorList>
    </citation>
    <scope>NUCLEOTIDE SEQUENCE [LARGE SCALE GENOMIC DNA]</scope>
    <source>
        <strain evidence="1 2">GA33</strain>
    </source>
</reference>
<dbReference type="eggNOG" id="arCOG11420">
    <property type="taxonomic scope" value="Archaea"/>
</dbReference>
<gene>
    <name evidence="1" type="ORF">C496_05662</name>
</gene>
<name>L9W0E7_9EURY</name>
<dbReference type="PATRIC" id="fig|1114856.3.peg.1179"/>
<keyword evidence="2" id="KW-1185">Reference proteome</keyword>
<dbReference type="Proteomes" id="UP000011599">
    <property type="component" value="Unassembled WGS sequence"/>
</dbReference>
<comment type="caution">
    <text evidence="1">The sequence shown here is derived from an EMBL/GenBank/DDBJ whole genome shotgun (WGS) entry which is preliminary data.</text>
</comment>
<organism evidence="1 2">
    <name type="scientific">Natronorubrum tibetense GA33</name>
    <dbReference type="NCBI Taxonomy" id="1114856"/>
    <lineage>
        <taxon>Archaea</taxon>
        <taxon>Methanobacteriati</taxon>
        <taxon>Methanobacteriota</taxon>
        <taxon>Stenosarchaea group</taxon>
        <taxon>Halobacteria</taxon>
        <taxon>Halobacteriales</taxon>
        <taxon>Natrialbaceae</taxon>
        <taxon>Natronorubrum</taxon>
    </lineage>
</organism>
<sequence length="99" mass="10809">MRIPVVDEGVNHLVPLDDGNWRLPNHAHVVVYDREPRDGGLLTIYDCGAAQKPPKAQLLGTLESIDASAEVESTPTGQVVTLHESATLTETGSKRFHIR</sequence>